<comment type="caution">
    <text evidence="2">The sequence shown here is derived from an EMBL/GenBank/DDBJ whole genome shotgun (WGS) entry which is preliminary data.</text>
</comment>
<organism evidence="2 3">
    <name type="scientific">Devosia insulae DS-56</name>
    <dbReference type="NCBI Taxonomy" id="1116389"/>
    <lineage>
        <taxon>Bacteria</taxon>
        <taxon>Pseudomonadati</taxon>
        <taxon>Pseudomonadota</taxon>
        <taxon>Alphaproteobacteria</taxon>
        <taxon>Hyphomicrobiales</taxon>
        <taxon>Devosiaceae</taxon>
        <taxon>Devosia</taxon>
    </lineage>
</organism>
<dbReference type="SUPFAM" id="SSF46785">
    <property type="entry name" value="Winged helix' DNA-binding domain"/>
    <property type="match status" value="1"/>
</dbReference>
<dbReference type="Pfam" id="PF12840">
    <property type="entry name" value="HTH_20"/>
    <property type="match status" value="1"/>
</dbReference>
<sequence>MSSDDENDKIFKALGNRVRRNMLDRLKDSPQTTGALCDAFPELDRCTVMQHLKVLEEADLVISRRDGRERWNHLNAIPIQQLHERWIGSYAAYAAQGLLKLKQGLEG</sequence>
<evidence type="ECO:0000313" key="3">
    <source>
        <dbReference type="Proteomes" id="UP000095463"/>
    </source>
</evidence>
<protein>
    <submittedName>
        <fullName evidence="2">Transcriptional regulator</fullName>
    </submittedName>
</protein>
<dbReference type="Gene3D" id="1.10.10.10">
    <property type="entry name" value="Winged helix-like DNA-binding domain superfamily/Winged helix DNA-binding domain"/>
    <property type="match status" value="1"/>
</dbReference>
<dbReference type="PANTHER" id="PTHR38600">
    <property type="entry name" value="TRANSCRIPTIONAL REGULATORY PROTEIN"/>
    <property type="match status" value="1"/>
</dbReference>
<dbReference type="GO" id="GO:0003700">
    <property type="term" value="F:DNA-binding transcription factor activity"/>
    <property type="evidence" value="ECO:0007669"/>
    <property type="project" value="InterPro"/>
</dbReference>
<dbReference type="AlphaFoldDB" id="A0A1E5XVK6"/>
<dbReference type="InterPro" id="IPR036388">
    <property type="entry name" value="WH-like_DNA-bd_sf"/>
</dbReference>
<proteinExistence type="predicted"/>
<dbReference type="Proteomes" id="UP000095463">
    <property type="component" value="Unassembled WGS sequence"/>
</dbReference>
<evidence type="ECO:0000313" key="2">
    <source>
        <dbReference type="EMBL" id="OEO32622.1"/>
    </source>
</evidence>
<dbReference type="CDD" id="cd00090">
    <property type="entry name" value="HTH_ARSR"/>
    <property type="match status" value="1"/>
</dbReference>
<feature type="domain" description="HTH arsR-type" evidence="1">
    <location>
        <begin position="9"/>
        <end position="84"/>
    </location>
</feature>
<dbReference type="OrthoDB" id="9815653at2"/>
<dbReference type="SMART" id="SM00418">
    <property type="entry name" value="HTH_ARSR"/>
    <property type="match status" value="1"/>
</dbReference>
<name>A0A1E5XVK6_9HYPH</name>
<dbReference type="InterPro" id="IPR001845">
    <property type="entry name" value="HTH_ArsR_DNA-bd_dom"/>
</dbReference>
<dbReference type="RefSeq" id="WP_069908232.1">
    <property type="nucleotide sequence ID" value="NZ_LAJE02000064.1"/>
</dbReference>
<dbReference type="InterPro" id="IPR036390">
    <property type="entry name" value="WH_DNA-bd_sf"/>
</dbReference>
<dbReference type="EMBL" id="LAJE02000064">
    <property type="protein sequence ID" value="OEO32622.1"/>
    <property type="molecule type" value="Genomic_DNA"/>
</dbReference>
<dbReference type="PANTHER" id="PTHR38600:SF1">
    <property type="entry name" value="TRANSCRIPTIONAL REGULATORY PROTEIN"/>
    <property type="match status" value="1"/>
</dbReference>
<accession>A0A1E5XVK6</accession>
<reference evidence="2 3" key="1">
    <citation type="journal article" date="2015" name="Genome Announc.">
        <title>Genome Assemblies of Three Soil-Associated Devosia species: D. insulae, D. limi, and D. soli.</title>
        <authorList>
            <person name="Hassan Y.I."/>
            <person name="Lepp D."/>
            <person name="Zhou T."/>
        </authorList>
    </citation>
    <scope>NUCLEOTIDE SEQUENCE [LARGE SCALE GENOMIC DNA]</scope>
    <source>
        <strain evidence="2 3">DS-56</strain>
    </source>
</reference>
<gene>
    <name evidence="2" type="ORF">VW23_010645</name>
</gene>
<keyword evidence="3" id="KW-1185">Reference proteome</keyword>
<dbReference type="InterPro" id="IPR011991">
    <property type="entry name" value="ArsR-like_HTH"/>
</dbReference>
<evidence type="ECO:0000259" key="1">
    <source>
        <dbReference type="SMART" id="SM00418"/>
    </source>
</evidence>